<feature type="domain" description="N-acetyltransferase" evidence="1">
    <location>
        <begin position="3"/>
        <end position="144"/>
    </location>
</feature>
<evidence type="ECO:0000313" key="2">
    <source>
        <dbReference type="EMBL" id="GAA5794964.1"/>
    </source>
</evidence>
<dbReference type="PANTHER" id="PTHR43233">
    <property type="entry name" value="FAMILY N-ACETYLTRANSFERASE, PUTATIVE (AFU_ORTHOLOGUE AFUA_6G03350)-RELATED"/>
    <property type="match status" value="1"/>
</dbReference>
<gene>
    <name evidence="2" type="ORF">HPULCUR_000314</name>
</gene>
<dbReference type="PANTHER" id="PTHR43233:SF1">
    <property type="entry name" value="FAMILY N-ACETYLTRANSFERASE, PUTATIVE (AFU_ORTHOLOGUE AFUA_6G03350)-RELATED"/>
    <property type="match status" value="1"/>
</dbReference>
<keyword evidence="3" id="KW-1185">Reference proteome</keyword>
<dbReference type="SUPFAM" id="SSF55729">
    <property type="entry name" value="Acyl-CoA N-acyltransferases (Nat)"/>
    <property type="match status" value="1"/>
</dbReference>
<dbReference type="InterPro" id="IPR000182">
    <property type="entry name" value="GNAT_dom"/>
</dbReference>
<dbReference type="InterPro" id="IPR053144">
    <property type="entry name" value="Acetyltransferase_Butenolide"/>
</dbReference>
<accession>A0ABP9XJH8</accession>
<sequence length="144" mass="16128">MKAEYSIIESVPTPEKFCELRKRAGLSPKNVEIARKALPNTVFGVSVIDNKDQSVVGMGRIVGDKYLALSIVDVAVFPEYQKKGLGKLIMETLMNYLKSYVTKDCYITLMADGDAKFLYEKYGFITGLPISLGMYYAHPKQITK</sequence>
<comment type="caution">
    <text evidence="2">The sequence shown here is derived from an EMBL/GenBank/DDBJ whole genome shotgun (WGS) entry which is preliminary data.</text>
</comment>
<dbReference type="Proteomes" id="UP001476247">
    <property type="component" value="Unassembled WGS sequence"/>
</dbReference>
<name>A0ABP9XJH8_9FUNG</name>
<dbReference type="PROSITE" id="PS51186">
    <property type="entry name" value="GNAT"/>
    <property type="match status" value="1"/>
</dbReference>
<dbReference type="Gene3D" id="3.40.630.30">
    <property type="match status" value="1"/>
</dbReference>
<protein>
    <recommendedName>
        <fullName evidence="1">N-acetyltransferase domain-containing protein</fullName>
    </recommendedName>
</protein>
<dbReference type="InterPro" id="IPR016181">
    <property type="entry name" value="Acyl_CoA_acyltransferase"/>
</dbReference>
<dbReference type="EMBL" id="BAABUJ010000004">
    <property type="protein sequence ID" value="GAA5794964.1"/>
    <property type="molecule type" value="Genomic_DNA"/>
</dbReference>
<organism evidence="2 3">
    <name type="scientific">Helicostylum pulchrum</name>
    <dbReference type="NCBI Taxonomy" id="562976"/>
    <lineage>
        <taxon>Eukaryota</taxon>
        <taxon>Fungi</taxon>
        <taxon>Fungi incertae sedis</taxon>
        <taxon>Mucoromycota</taxon>
        <taxon>Mucoromycotina</taxon>
        <taxon>Mucoromycetes</taxon>
        <taxon>Mucorales</taxon>
        <taxon>Mucorineae</taxon>
        <taxon>Mucoraceae</taxon>
        <taxon>Helicostylum</taxon>
    </lineage>
</organism>
<dbReference type="CDD" id="cd04301">
    <property type="entry name" value="NAT_SF"/>
    <property type="match status" value="1"/>
</dbReference>
<evidence type="ECO:0000259" key="1">
    <source>
        <dbReference type="PROSITE" id="PS51186"/>
    </source>
</evidence>
<proteinExistence type="predicted"/>
<evidence type="ECO:0000313" key="3">
    <source>
        <dbReference type="Proteomes" id="UP001476247"/>
    </source>
</evidence>
<dbReference type="Pfam" id="PF13508">
    <property type="entry name" value="Acetyltransf_7"/>
    <property type="match status" value="1"/>
</dbReference>
<reference evidence="2 3" key="1">
    <citation type="submission" date="2024-04" db="EMBL/GenBank/DDBJ databases">
        <title>genome sequences of Mucor flavus KT1a and Helicostylum pulchrum KT1b strains isolation_sourced from the surface of a dry-aged beef.</title>
        <authorList>
            <person name="Toyotome T."/>
            <person name="Hosono M."/>
            <person name="Torimaru M."/>
            <person name="Fukuda K."/>
            <person name="Mikami N."/>
        </authorList>
    </citation>
    <scope>NUCLEOTIDE SEQUENCE [LARGE SCALE GENOMIC DNA]</scope>
    <source>
        <strain evidence="2 3">KT1b</strain>
    </source>
</reference>